<organism evidence="2 3">
    <name type="scientific">Embleya hyalina</name>
    <dbReference type="NCBI Taxonomy" id="516124"/>
    <lineage>
        <taxon>Bacteria</taxon>
        <taxon>Bacillati</taxon>
        <taxon>Actinomycetota</taxon>
        <taxon>Actinomycetes</taxon>
        <taxon>Kitasatosporales</taxon>
        <taxon>Streptomycetaceae</taxon>
        <taxon>Embleya</taxon>
    </lineage>
</organism>
<keyword evidence="3" id="KW-1185">Reference proteome</keyword>
<sequence length="492" mass="53551">MDGRIHRWACGRTFLWADRSVDGWTCGRVYGRNYGRMDLRTARTTGVRLDGRMYGWADGRPERTNGGPVGVRSAGYCCVQMFLCAERWAGVRSVGAMARRPDGRAVLRTGRPAGGSFCVRSDGRAVGATGVSVQRRVDGRSAVSAGGPIGLSTNRAVGGRISGRACLRAGLPVVRSDTPTHNPAAAHRADRAAERSGHGTHEGSVDERTGARIRQRIGVRSKHATPRRVDLRPGRPLSGSVAGCPGGRGRRTSEHPHSGSQERQSDPANIRWCDGTYDVSIRASPFTPLPDSPALRPRTGQRRLGITRCLARERPPQFSRPRRRMRTHPNRTTHNTAPPQSRRTEDRRPGRAGPPGRRNHGGRPPGVEQAGRTRRPSTAASERTRRRTESGCLGTGRPMPARTNRRSTACGFHYSAQQMRPQRADAVGRTLPRHRAARAARPGWQRRHGPTFSGFSGPARVSYWLAAGIRPVRGVASVESGLHVALGPAPRL</sequence>
<evidence type="ECO:0000313" key="2">
    <source>
        <dbReference type="EMBL" id="GCD94670.1"/>
    </source>
</evidence>
<reference evidence="2 3" key="1">
    <citation type="submission" date="2018-12" db="EMBL/GenBank/DDBJ databases">
        <title>Draft genome sequence of Embleya hyalina NBRC 13850T.</title>
        <authorList>
            <person name="Komaki H."/>
            <person name="Hosoyama A."/>
            <person name="Kimura A."/>
            <person name="Ichikawa N."/>
            <person name="Tamura T."/>
        </authorList>
    </citation>
    <scope>NUCLEOTIDE SEQUENCE [LARGE SCALE GENOMIC DNA]</scope>
    <source>
        <strain evidence="2 3">NBRC 13850</strain>
    </source>
</reference>
<feature type="region of interest" description="Disordered" evidence="1">
    <location>
        <begin position="174"/>
        <end position="270"/>
    </location>
</feature>
<dbReference type="AlphaFoldDB" id="A0A401YJ87"/>
<feature type="region of interest" description="Disordered" evidence="1">
    <location>
        <begin position="284"/>
        <end position="405"/>
    </location>
</feature>
<proteinExistence type="predicted"/>
<evidence type="ECO:0000256" key="1">
    <source>
        <dbReference type="SAM" id="MobiDB-lite"/>
    </source>
</evidence>
<name>A0A401YJ87_9ACTN</name>
<feature type="compositionally biased region" description="Basic residues" evidence="1">
    <location>
        <begin position="211"/>
        <end position="226"/>
    </location>
</feature>
<comment type="caution">
    <text evidence="2">The sequence shown here is derived from an EMBL/GenBank/DDBJ whole genome shotgun (WGS) entry which is preliminary data.</text>
</comment>
<accession>A0A401YJ87</accession>
<gene>
    <name evidence="2" type="ORF">EHYA_02339</name>
</gene>
<dbReference type="EMBL" id="BIFH01000016">
    <property type="protein sequence ID" value="GCD94670.1"/>
    <property type="molecule type" value="Genomic_DNA"/>
</dbReference>
<feature type="compositionally biased region" description="Basic and acidic residues" evidence="1">
    <location>
        <begin position="187"/>
        <end position="210"/>
    </location>
</feature>
<dbReference type="Proteomes" id="UP000286931">
    <property type="component" value="Unassembled WGS sequence"/>
</dbReference>
<protein>
    <submittedName>
        <fullName evidence="2">Uncharacterized protein</fullName>
    </submittedName>
</protein>
<feature type="compositionally biased region" description="Basic residues" evidence="1">
    <location>
        <begin position="320"/>
        <end position="331"/>
    </location>
</feature>
<evidence type="ECO:0000313" key="3">
    <source>
        <dbReference type="Proteomes" id="UP000286931"/>
    </source>
</evidence>